<feature type="compositionally biased region" description="Low complexity" evidence="1">
    <location>
        <begin position="575"/>
        <end position="585"/>
    </location>
</feature>
<evidence type="ECO:0000256" key="1">
    <source>
        <dbReference type="SAM" id="MobiDB-lite"/>
    </source>
</evidence>
<dbReference type="EMBL" id="DF933830">
    <property type="protein sequence ID" value="GAM38956.1"/>
    <property type="molecule type" value="Genomic_DNA"/>
</dbReference>
<reference evidence="3" key="1">
    <citation type="journal article" date="2015" name="Genome Announc.">
        <title>Draft genome sequence of Talaromyces cellulolyticus strain Y-94, a source of lignocellulosic biomass-degrading enzymes.</title>
        <authorList>
            <person name="Fujii T."/>
            <person name="Koike H."/>
            <person name="Sawayama S."/>
            <person name="Yano S."/>
            <person name="Inoue H."/>
        </authorList>
    </citation>
    <scope>NUCLEOTIDE SEQUENCE [LARGE SCALE GENOMIC DNA]</scope>
    <source>
        <strain evidence="3">Y-94</strain>
    </source>
</reference>
<feature type="region of interest" description="Disordered" evidence="1">
    <location>
        <begin position="564"/>
        <end position="585"/>
    </location>
</feature>
<dbReference type="Proteomes" id="UP000053095">
    <property type="component" value="Unassembled WGS sequence"/>
</dbReference>
<proteinExistence type="predicted"/>
<feature type="compositionally biased region" description="Acidic residues" evidence="1">
    <location>
        <begin position="320"/>
        <end position="333"/>
    </location>
</feature>
<feature type="compositionally biased region" description="Basic and acidic residues" evidence="1">
    <location>
        <begin position="47"/>
        <end position="60"/>
    </location>
</feature>
<evidence type="ECO:0000313" key="3">
    <source>
        <dbReference type="Proteomes" id="UP000053095"/>
    </source>
</evidence>
<accession>A0A6V8HCZ1</accession>
<protein>
    <submittedName>
        <fullName evidence="2">Uncharacterized protein</fullName>
    </submittedName>
</protein>
<organism evidence="2 3">
    <name type="scientific">Talaromyces pinophilus</name>
    <name type="common">Penicillium pinophilum</name>
    <dbReference type="NCBI Taxonomy" id="128442"/>
    <lineage>
        <taxon>Eukaryota</taxon>
        <taxon>Fungi</taxon>
        <taxon>Dikarya</taxon>
        <taxon>Ascomycota</taxon>
        <taxon>Pezizomycotina</taxon>
        <taxon>Eurotiomycetes</taxon>
        <taxon>Eurotiomycetidae</taxon>
        <taxon>Eurotiales</taxon>
        <taxon>Trichocomaceae</taxon>
        <taxon>Talaromyces</taxon>
        <taxon>Talaromyces sect. Talaromyces</taxon>
    </lineage>
</organism>
<evidence type="ECO:0000313" key="2">
    <source>
        <dbReference type="EMBL" id="GAM38956.1"/>
    </source>
</evidence>
<keyword evidence="3" id="KW-1185">Reference proteome</keyword>
<feature type="compositionally biased region" description="Basic and acidic residues" evidence="1">
    <location>
        <begin position="118"/>
        <end position="129"/>
    </location>
</feature>
<dbReference type="AlphaFoldDB" id="A0A6V8HCZ1"/>
<feature type="region of interest" description="Disordered" evidence="1">
    <location>
        <begin position="305"/>
        <end position="392"/>
    </location>
</feature>
<gene>
    <name evidence="2" type="ORF">TCE0_034f10107</name>
</gene>
<feature type="region of interest" description="Disordered" evidence="1">
    <location>
        <begin position="267"/>
        <end position="288"/>
    </location>
</feature>
<sequence length="611" mass="68375">MCIINMAFLKAHLRRKSSERSRPESLGTSVMRRKSESSSSRTASVLDTEKQTEIEVEVEHLFQQATDTNRDTPSGHGDSKAESSLFQKLMKRKDSSSKSTGLTAGIRRSFSQRVRPKTTIEPKPVDDTATRGSSPDFASETGYDSDAAFIASPRFSEQSWDSIHRSSPIALDRTITSLNQVLADDMKSPPVLNDDNEATVLLSTSPLSNVLSIAKRRKKVEYPADKNGRIYSRWVPSIHLSNECEKTKNTAITKNVPMKSRFTELFGHPGLQGEAQPQQPRKVSTGWMSDGRRCGYGYSFVDKDENNTSYATDVPADNSPETEERESILDQDDASNASFTTAVPAGDLSDTEETGSSTDATLVNDDQDTDPLSQPNVEASSEPEAKESVPVPEKDLSQLIAKNSSESDLVSSSYRRHRWTLFPSYTRAERNKSTDPNDTVIVRDFCAKASPEIPQQEENGEERKHHLIASAIRQGFHDTCLWMIGLGKREIARYHAGFQVQAARSHENVDPTFEMTVPFWDHVPKEELGDYHIEAWRAAKRRPKKRSRNLRRFKVSVIHTVEAAAHKARKKSTPSSSSSSLSSLSQRFRESILSDLENGRRYVGRRHSAKF</sequence>
<comment type="caution">
    <text evidence="2">The sequence shown here is derived from an EMBL/GenBank/DDBJ whole genome shotgun (WGS) entry which is preliminary data.</text>
</comment>
<name>A0A6V8HCZ1_TALPI</name>
<feature type="region of interest" description="Disordered" evidence="1">
    <location>
        <begin position="13"/>
        <end position="142"/>
    </location>
</feature>
<feature type="compositionally biased region" description="Basic and acidic residues" evidence="1">
    <location>
        <begin position="383"/>
        <end position="392"/>
    </location>
</feature>
<feature type="compositionally biased region" description="Polar residues" evidence="1">
    <location>
        <begin position="370"/>
        <end position="379"/>
    </location>
</feature>